<protein>
    <recommendedName>
        <fullName evidence="4">Lipoprotein</fullName>
    </recommendedName>
</protein>
<reference evidence="3" key="1">
    <citation type="submission" date="2018-09" db="EMBL/GenBank/DDBJ databases">
        <authorList>
            <person name="Livingstone P.G."/>
            <person name="Whitworth D.E."/>
        </authorList>
    </citation>
    <scope>NUCLEOTIDE SEQUENCE [LARGE SCALE GENOMIC DNA]</scope>
    <source>
        <strain evidence="3">AB050A</strain>
    </source>
</reference>
<evidence type="ECO:0008006" key="4">
    <source>
        <dbReference type="Google" id="ProtNLM"/>
    </source>
</evidence>
<accession>A0A3A8QGI9</accession>
<organism evidence="2 3">
    <name type="scientific">Corallococcus aberystwythensis</name>
    <dbReference type="NCBI Taxonomy" id="2316722"/>
    <lineage>
        <taxon>Bacteria</taxon>
        <taxon>Pseudomonadati</taxon>
        <taxon>Myxococcota</taxon>
        <taxon>Myxococcia</taxon>
        <taxon>Myxococcales</taxon>
        <taxon>Cystobacterineae</taxon>
        <taxon>Myxococcaceae</taxon>
        <taxon>Corallococcus</taxon>
    </lineage>
</organism>
<evidence type="ECO:0000256" key="1">
    <source>
        <dbReference type="SAM" id="MobiDB-lite"/>
    </source>
</evidence>
<feature type="region of interest" description="Disordered" evidence="1">
    <location>
        <begin position="32"/>
        <end position="58"/>
    </location>
</feature>
<name>A0A3A8QGI9_9BACT</name>
<dbReference type="PROSITE" id="PS51257">
    <property type="entry name" value="PROKAR_LIPOPROTEIN"/>
    <property type="match status" value="1"/>
</dbReference>
<evidence type="ECO:0000313" key="3">
    <source>
        <dbReference type="Proteomes" id="UP000267003"/>
    </source>
</evidence>
<gene>
    <name evidence="2" type="ORF">D7W81_17025</name>
</gene>
<dbReference type="AlphaFoldDB" id="A0A3A8QGI9"/>
<feature type="compositionally biased region" description="Low complexity" evidence="1">
    <location>
        <begin position="34"/>
        <end position="56"/>
    </location>
</feature>
<dbReference type="OrthoDB" id="5480711at2"/>
<keyword evidence="3" id="KW-1185">Reference proteome</keyword>
<proteinExistence type="predicted"/>
<comment type="caution">
    <text evidence="2">The sequence shown here is derived from an EMBL/GenBank/DDBJ whole genome shotgun (WGS) entry which is preliminary data.</text>
</comment>
<dbReference type="Proteomes" id="UP000267003">
    <property type="component" value="Unassembled WGS sequence"/>
</dbReference>
<sequence>MKPELSSLWKHSWKLGRRLPFALLASSLAVGCGQPAPETSETPAPSAPAAESSAQAVDPSGNLEAALGTTLQALEGDPARPVVESLFAIPQGAASKSTATVFQLKLKSNRTENEAFRGGTLTMAEGTQQLTFRDNGQGGDAVAGDLLFTASGTFDFVELQAQQQRIAQAQSQSPTQLTTAVFENRQLVRTVPVTALSPQFPVGQPVPIQPIGLASLVDPARSLIIRSPGVVNDPTRTFDPCTGAGNPAGKWTFNYLMTEMANQPFTGVAPSTFVREWLRQWEQPRTINGFVNPPRTSIAGNLIGPWPKLSSGELNLARSPFKLIAIVNRLDLAGSNPAYGSGSAGEGRFIFAATTGTGSSCYTVPFLVILEYGVDKNGCAAIKSYAQQWQALSGLPLGSAAYNAALEALTEQFAKRDLSPRKPNRSSINQVRTNEEWLAHPWELREFRLWNGSINPNSFSTTPPPILGLLNSHTVAQTPDRTTQNTLFPSYVNANAAAIVAGTYSVPLPWSTGPFRAGRSVVTNPVATPPFWSQPASVIPNRQARHVFSLNTCDGCHGDELGTNFTHVSWTGALSPFLSGALTVPDRADGAPVRTFNEVLARQTFLDQMANQSCLTTSFVNAAPAVH</sequence>
<dbReference type="RefSeq" id="WP_120556445.1">
    <property type="nucleotide sequence ID" value="NZ_RAWK01000093.1"/>
</dbReference>
<dbReference type="EMBL" id="RAWK01000093">
    <property type="protein sequence ID" value="RKH65415.1"/>
    <property type="molecule type" value="Genomic_DNA"/>
</dbReference>
<evidence type="ECO:0000313" key="2">
    <source>
        <dbReference type="EMBL" id="RKH65415.1"/>
    </source>
</evidence>